<keyword evidence="2" id="KW-1185">Reference proteome</keyword>
<organism evidence="1 2">
    <name type="scientific">crAssphage sp. isolate ctcc615</name>
    <dbReference type="NCBI Taxonomy" id="2989853"/>
    <lineage>
        <taxon>Viruses</taxon>
        <taxon>Duplodnaviria</taxon>
        <taxon>Heunggongvirae</taxon>
        <taxon>Uroviricota</taxon>
        <taxon>Caudoviricetes</taxon>
        <taxon>Crassvirales</taxon>
        <taxon>Intestiviridae</taxon>
        <taxon>Obtuvirinae</taxon>
        <taxon>Wotdevirus</taxon>
        <taxon>Wotdevirus murinus</taxon>
    </lineage>
</organism>
<dbReference type="EMBL" id="MH552500">
    <property type="protein sequence ID" value="AXF52182.1"/>
    <property type="molecule type" value="Genomic_DNA"/>
</dbReference>
<accession>A0A345BP11</accession>
<dbReference type="GeneID" id="65114733"/>
<dbReference type="RefSeq" id="YP_010097071.1">
    <property type="nucleotide sequence ID" value="NC_055756.1"/>
</dbReference>
<protein>
    <submittedName>
        <fullName evidence="1">Uncharacterized protein</fullName>
    </submittedName>
</protein>
<proteinExistence type="predicted"/>
<evidence type="ECO:0000313" key="1">
    <source>
        <dbReference type="EMBL" id="AXF52182.1"/>
    </source>
</evidence>
<sequence>MVDAESKIKSKRIEHCYPRQEVYHRFIHDNEYYYSNKAHAISSKGNYLSFGDIGRNKSVKDIEEYWYPGNRIFAIINRERKKILVSHKYENLAIELLHTIPDDYEILHCNDNIPSPNIFNDENIDGLTKLHLKYCIEQYVERKLIPFYAVCKGKNVLHRNIDDITKNIASNITFCYDYKAIEDFVKKYKVKQRTWYNQSLNSKFKFCIYYPDSWSYIHIALPTVKQILTNKVFNEKQKDLFRKKYFYTKYCRGRGISYKDVDKYFNTPITNDEAVNYCNKNNIYLNPDWLVDVNTWNELISKTKEIEDKIRDKCVKENIAKSDANYKAALEELRRLESNYIVNSWREGTVNNKQHTVTYRKYNRPSRYNKAGSWIIATIHSSCKSFVNTQLKLKNNIIITSKNASVTLKEGIKMYKMFMKARANNPACISWTTSNFGNVKIGIYNLRFITYKDKVTDSGTPLGYKEWCIQIGCHSLWLDDIEDFIRYYHLEDKFHSQTKKNN</sequence>
<dbReference type="Proteomes" id="UP000257457">
    <property type="component" value="Segment"/>
</dbReference>
<reference evidence="1 2" key="1">
    <citation type="submission" date="2018-06" db="EMBL/GenBank/DDBJ databases">
        <title>Uncovering a Universe of Circular DNA Viruses in Animal Metagenomes.</title>
        <authorList>
            <person name="Tisza M."/>
            <person name="Buck C."/>
            <person name="Pastrana D."/>
            <person name="Welch N."/>
            <person name="Peretti A."/>
        </authorList>
    </citation>
    <scope>NUCLEOTIDE SEQUENCE [LARGE SCALE GENOMIC DNA]</scope>
    <source>
        <strain evidence="1">Ctcc615</strain>
    </source>
</reference>
<name>A0A345BP11_9CAUD</name>
<evidence type="ECO:0000313" key="2">
    <source>
        <dbReference type="Proteomes" id="UP000257457"/>
    </source>
</evidence>